<keyword evidence="1" id="KW-0343">GTPase activation</keyword>
<feature type="compositionally biased region" description="Polar residues" evidence="3">
    <location>
        <begin position="1326"/>
        <end position="1338"/>
    </location>
</feature>
<evidence type="ECO:0000256" key="2">
    <source>
        <dbReference type="SAM" id="Coils"/>
    </source>
</evidence>
<feature type="region of interest" description="Disordered" evidence="3">
    <location>
        <begin position="401"/>
        <end position="511"/>
    </location>
</feature>
<evidence type="ECO:0000259" key="5">
    <source>
        <dbReference type="PROSITE" id="PS50238"/>
    </source>
</evidence>
<dbReference type="OrthoDB" id="185175at2759"/>
<evidence type="ECO:0000259" key="4">
    <source>
        <dbReference type="PROSITE" id="PS50003"/>
    </source>
</evidence>
<accession>A0A2C5XJD0</accession>
<dbReference type="Proteomes" id="UP000222788">
    <property type="component" value="Unassembled WGS sequence"/>
</dbReference>
<organism evidence="6 7">
    <name type="scientific">Ceratocystis fimbriata CBS 114723</name>
    <dbReference type="NCBI Taxonomy" id="1035309"/>
    <lineage>
        <taxon>Eukaryota</taxon>
        <taxon>Fungi</taxon>
        <taxon>Dikarya</taxon>
        <taxon>Ascomycota</taxon>
        <taxon>Pezizomycotina</taxon>
        <taxon>Sordariomycetes</taxon>
        <taxon>Hypocreomycetidae</taxon>
        <taxon>Microascales</taxon>
        <taxon>Ceratocystidaceae</taxon>
        <taxon>Ceratocystis</taxon>
    </lineage>
</organism>
<dbReference type="EMBL" id="APWK03000002">
    <property type="protein sequence ID" value="PHH56137.1"/>
    <property type="molecule type" value="Genomic_DNA"/>
</dbReference>
<dbReference type="PANTHER" id="PTHR23176">
    <property type="entry name" value="RHO/RAC/CDC GTPASE-ACTIVATING PROTEIN"/>
    <property type="match status" value="1"/>
</dbReference>
<feature type="region of interest" description="Disordered" evidence="3">
    <location>
        <begin position="1"/>
        <end position="389"/>
    </location>
</feature>
<gene>
    <name evidence="6" type="primary">rga2</name>
    <name evidence="6" type="ORF">CFIMG_007764RA00001</name>
</gene>
<dbReference type="Pfam" id="PF00620">
    <property type="entry name" value="RhoGAP"/>
    <property type="match status" value="1"/>
</dbReference>
<feature type="compositionally biased region" description="Basic and acidic residues" evidence="3">
    <location>
        <begin position="1283"/>
        <end position="1294"/>
    </location>
</feature>
<keyword evidence="2" id="KW-0175">Coiled coil</keyword>
<feature type="compositionally biased region" description="Polar residues" evidence="3">
    <location>
        <begin position="892"/>
        <end position="912"/>
    </location>
</feature>
<dbReference type="PROSITE" id="PS50238">
    <property type="entry name" value="RHOGAP"/>
    <property type="match status" value="1"/>
</dbReference>
<feature type="compositionally biased region" description="Polar residues" evidence="3">
    <location>
        <begin position="435"/>
        <end position="447"/>
    </location>
</feature>
<feature type="domain" description="PH" evidence="4">
    <location>
        <begin position="1166"/>
        <end position="1280"/>
    </location>
</feature>
<dbReference type="PROSITE" id="PS50003">
    <property type="entry name" value="PH_DOMAIN"/>
    <property type="match status" value="1"/>
</dbReference>
<dbReference type="InterPro" id="IPR001849">
    <property type="entry name" value="PH_domain"/>
</dbReference>
<feature type="compositionally biased region" description="Low complexity" evidence="3">
    <location>
        <begin position="196"/>
        <end position="218"/>
    </location>
</feature>
<feature type="compositionally biased region" description="Basic and acidic residues" evidence="3">
    <location>
        <begin position="806"/>
        <end position="815"/>
    </location>
</feature>
<feature type="compositionally biased region" description="Low complexity" evidence="3">
    <location>
        <begin position="1307"/>
        <end position="1316"/>
    </location>
</feature>
<dbReference type="Pfam" id="PF00169">
    <property type="entry name" value="PH"/>
    <property type="match status" value="1"/>
</dbReference>
<feature type="region of interest" description="Disordered" evidence="3">
    <location>
        <begin position="1283"/>
        <end position="1378"/>
    </location>
</feature>
<keyword evidence="7" id="KW-1185">Reference proteome</keyword>
<feature type="compositionally biased region" description="Polar residues" evidence="3">
    <location>
        <begin position="163"/>
        <end position="172"/>
    </location>
</feature>
<reference evidence="6 7" key="1">
    <citation type="journal article" date="2013" name="Fungal Biol.">
        <title>Analysis of microsatellite markers in the genome of the plant pathogen Ceratocystis fimbriata.</title>
        <authorList>
            <person name="Simpson M.C."/>
            <person name="Wilken P.M."/>
            <person name="Coetzee M.P."/>
            <person name="Wingfield M.J."/>
            <person name="Wingfield B.D."/>
        </authorList>
    </citation>
    <scope>NUCLEOTIDE SEQUENCE [LARGE SCALE GENOMIC DNA]</scope>
    <source>
        <strain evidence="6 7">CBS 114723</strain>
    </source>
</reference>
<feature type="compositionally biased region" description="Low complexity" evidence="3">
    <location>
        <begin position="143"/>
        <end position="162"/>
    </location>
</feature>
<feature type="compositionally biased region" description="Polar residues" evidence="3">
    <location>
        <begin position="840"/>
        <end position="850"/>
    </location>
</feature>
<feature type="compositionally biased region" description="Low complexity" evidence="3">
    <location>
        <begin position="229"/>
        <end position="266"/>
    </location>
</feature>
<feature type="compositionally biased region" description="Pro residues" evidence="3">
    <location>
        <begin position="344"/>
        <end position="354"/>
    </location>
</feature>
<dbReference type="GO" id="GO:0007165">
    <property type="term" value="P:signal transduction"/>
    <property type="evidence" value="ECO:0007669"/>
    <property type="project" value="InterPro"/>
</dbReference>
<feature type="region of interest" description="Disordered" evidence="3">
    <location>
        <begin position="892"/>
        <end position="949"/>
    </location>
</feature>
<proteinExistence type="predicted"/>
<evidence type="ECO:0000313" key="6">
    <source>
        <dbReference type="EMBL" id="PHH56137.1"/>
    </source>
</evidence>
<dbReference type="SMART" id="SM00324">
    <property type="entry name" value="RhoGAP"/>
    <property type="match status" value="1"/>
</dbReference>
<feature type="compositionally biased region" description="Low complexity" evidence="3">
    <location>
        <begin position="462"/>
        <end position="474"/>
    </location>
</feature>
<dbReference type="InterPro" id="IPR000198">
    <property type="entry name" value="RhoGAP_dom"/>
</dbReference>
<dbReference type="GO" id="GO:0005938">
    <property type="term" value="C:cell cortex"/>
    <property type="evidence" value="ECO:0007669"/>
    <property type="project" value="UniProtKB-ARBA"/>
</dbReference>
<dbReference type="PANTHER" id="PTHR23176:SF129">
    <property type="entry name" value="RHO GTPASE ACTIVATING PROTEIN AT 16F, ISOFORM E-RELATED"/>
    <property type="match status" value="1"/>
</dbReference>
<feature type="compositionally biased region" description="Polar residues" evidence="3">
    <location>
        <begin position="705"/>
        <end position="716"/>
    </location>
</feature>
<feature type="compositionally biased region" description="Low complexity" evidence="3">
    <location>
        <begin position="36"/>
        <end position="122"/>
    </location>
</feature>
<dbReference type="Gene3D" id="1.10.555.10">
    <property type="entry name" value="Rho GTPase activation protein"/>
    <property type="match status" value="1"/>
</dbReference>
<dbReference type="InterPro" id="IPR050729">
    <property type="entry name" value="Rho-GAP"/>
</dbReference>
<feature type="compositionally biased region" description="Low complexity" evidence="3">
    <location>
        <begin position="1681"/>
        <end position="1692"/>
    </location>
</feature>
<sequence>MSHPSHHMSVSPLMDGDRHHRHQKQTDNRRLTAHDQNQSQGQSQSRHQQQQPQRQKSRPPQQQPQSFSSSQPQQNPPGQSNKSQSRLPSHTPSSHTQLQSSPSSTATITTTHRLQHSQSTPHIPIPSSPQSPSMHGYPKQESSTHQNHNHNQSQPSPSNTSSVQLQQHSQKSAFPPRSHSFHSVKSRPHANTATVPSPALESPTSSPSPPTASTLSPTRRYFSHNYGHSSSSASVVLERQGMPQQQQEQHQSYSTPSKPPTKSQSPQFPPRHSSQVAVPPESWTINRAYKPTGTSARSSSFSHSRLHRPIPSRLHTSISAASITHDPNNNPIHHDNGPATAPLRLPPAISPIPPLGAGDSTTASSSSSSSSTLQRLAATAPNSATHPAAISTTDAIDIETQSPQSYSSRFPDPTCESVYYSDSSSDEESLDQPHKPQSTSVEPSNDRSAPFPGILNSLIPRTSSPSSSMPVSTMAGPPAPRELAMSGSPRQASMDSVISALSTKGKPGSAELSASTAASDIDNLVKTAGSPEAVIQYLLKDKASQSQQNAQLWRLVDKQRAMILGLNKDLERALKDKEKYRKKLKEVLSVHGGQNSDVLKESDAASDVTSRPGQIPDSPNLESEANLKVSPASMAPYPITPPADYKNTPESVDSGVGELLDPQKTMPRAEEYAYGKFDSEKQEVVSQLKRRQENEGYDLHINMSIPPSRSLPSPTATGPLVPPPSKPPPAPPLIAMTSNMVPQADQDLAQFPSPPNKKATLPSWAHHDLQRHHAVEDEETETDYEDILDVEKQKYVNSSTVADTAGDNRGRRQTREEDDAVRVKIAQILEVDGQSKKSTAESTTPKTVIDTNIDRTPAPPTVTAPSPTSLSQRRDHVPASLDGLMKKTVQAMSSQDQGYNQSQSQTLSTTDISAPLRSPGLPASPSPQSAFAAAQNSVASPSPRLPRQPIPMPPGIALKGRTESAPTLTPLSAQSDLSSVAVTPAMIPRRGTESSTERRKIFKGFQVDEFPDLLLPPNALPSISVRVASSRMKPSRASLISLTQLEEDPVFTLAVVSRSDQGELWRVEKDSMSLLKLDQRLKQFSQFTARTPDRSLFSGHSPAKLDARRVALDQYWEDAVNVHFDVATALELCKYLSTNTLPPNFDENWDSSVASGQGSKNAPSDGAFRSGYLTKKGKNFGGWKARYFVLSGPTLKYYETPGGAHLGTIKLFNAQIGKQAPQTESQASGANDDFDNQYRHAFLIMEPKKKDSSTFFKHVLCAENDDERDQWVKSLVQWVDYRDPDADKGSKNGDRPATSAGEHTTKGKNNSSSSDAKALKKKHQAKGSSTQHHQTGSETLIGVRYDTLKPASSNNSGREGFRNTLIGLPQNPRDQDPTAKENVPLISAPQKMNVMSDVSTFVSRMSHVPVSANGMLSSDEKKQRKRSFFGFGVKTRSSSEGQDSLFDSSAAGYNGPIRPIFGAQLGDAVRYNKPVDVNVPLPCVVYRCIQYLDDQGALSEEGIFRLSGSNIVIKALKERFNTEGDINLVTDDTYYDIHAVASLLKLYLRELPTAILTRDLHIEFLSVLEMPVVAEKCAALGDLVKRLPQANATLLKYLIAFLIKIINNSAVNKMTARNVGIVFSPTLNIPAPVFAMFLQHYETIFGIDPEHYELPSPISEEDSSSVNSFHPSFDPIPPRPATASGASASASPHRQRLMDQSRNSPTPPLLQDRHNLRGTPTPPPGGGTSSTGTNFSMPQAWDPTAQQAKGSSSNGYNHNQHVYSNSQASSTNGLGHGYGSGSASSSSEMMLGVPSHEPMSMSSNSRRRESAIYGSFGAIQQQQGGSRLREETRF</sequence>
<evidence type="ECO:0000256" key="3">
    <source>
        <dbReference type="SAM" id="MobiDB-lite"/>
    </source>
</evidence>
<feature type="coiled-coil region" evidence="2">
    <location>
        <begin position="563"/>
        <end position="590"/>
    </location>
</feature>
<feature type="region of interest" description="Disordered" evidence="3">
    <location>
        <begin position="595"/>
        <end position="623"/>
    </location>
</feature>
<dbReference type="GO" id="GO:0005096">
    <property type="term" value="F:GTPase activator activity"/>
    <property type="evidence" value="ECO:0007669"/>
    <property type="project" value="UniProtKB-KW"/>
</dbReference>
<dbReference type="FunFam" id="2.30.29.30:FF:000452">
    <property type="entry name" value="Rho GTPase activator (Bem3)"/>
    <property type="match status" value="1"/>
</dbReference>
<dbReference type="SUPFAM" id="SSF50729">
    <property type="entry name" value="PH domain-like"/>
    <property type="match status" value="1"/>
</dbReference>
<dbReference type="InterPro" id="IPR011993">
    <property type="entry name" value="PH-like_dom_sf"/>
</dbReference>
<feature type="region of interest" description="Disordered" evidence="3">
    <location>
        <begin position="833"/>
        <end position="875"/>
    </location>
</feature>
<feature type="compositionally biased region" description="Basic residues" evidence="3">
    <location>
        <begin position="179"/>
        <end position="188"/>
    </location>
</feature>
<name>A0A2C5XJD0_9PEZI</name>
<feature type="domain" description="Rho-GAP" evidence="5">
    <location>
        <begin position="1463"/>
        <end position="1656"/>
    </location>
</feature>
<feature type="compositionally biased region" description="Polar residues" evidence="3">
    <location>
        <begin position="488"/>
        <end position="502"/>
    </location>
</feature>
<feature type="region of interest" description="Disordered" evidence="3">
    <location>
        <begin position="1655"/>
        <end position="1808"/>
    </location>
</feature>
<comment type="caution">
    <text evidence="6">The sequence shown here is derived from an EMBL/GenBank/DDBJ whole genome shotgun (WGS) entry which is preliminary data.</text>
</comment>
<evidence type="ECO:0000256" key="1">
    <source>
        <dbReference type="ARBA" id="ARBA00022468"/>
    </source>
</evidence>
<evidence type="ECO:0000313" key="7">
    <source>
        <dbReference type="Proteomes" id="UP000222788"/>
    </source>
</evidence>
<feature type="compositionally biased region" description="Pro residues" evidence="3">
    <location>
        <begin position="720"/>
        <end position="732"/>
    </location>
</feature>
<feature type="compositionally biased region" description="Basic and acidic residues" evidence="3">
    <location>
        <begin position="24"/>
        <end position="33"/>
    </location>
</feature>
<feature type="compositionally biased region" description="Low complexity" evidence="3">
    <location>
        <begin position="926"/>
        <end position="942"/>
    </location>
</feature>
<dbReference type="CDD" id="cd13277">
    <property type="entry name" value="PH_Bem3"/>
    <property type="match status" value="1"/>
</dbReference>
<dbReference type="Gene3D" id="2.30.29.30">
    <property type="entry name" value="Pleckstrin-homology domain (PH domain)/Phosphotyrosine-binding domain (PTB)"/>
    <property type="match status" value="1"/>
</dbReference>
<feature type="compositionally biased region" description="Polar residues" evidence="3">
    <location>
        <begin position="380"/>
        <end position="389"/>
    </location>
</feature>
<dbReference type="SUPFAM" id="SSF48350">
    <property type="entry name" value="GTPase activation domain, GAP"/>
    <property type="match status" value="1"/>
</dbReference>
<reference evidence="6 7" key="2">
    <citation type="journal article" date="2013" name="IMA Fungus">
        <title>IMA Genome-F 1: Ceratocystis fimbriata: Draft nuclear genome sequence for the plant pathogen, Ceratocystis fimbriata.</title>
        <authorList>
            <person name="Wilken P.M."/>
            <person name="Steenkamp E.T."/>
            <person name="Wingfield M.J."/>
            <person name="de Beer Z.W."/>
            <person name="Wingfield B.D."/>
        </authorList>
    </citation>
    <scope>NUCLEOTIDE SEQUENCE [LARGE SCALE GENOMIC DNA]</scope>
    <source>
        <strain evidence="6 7">CBS 114723</strain>
    </source>
</reference>
<dbReference type="SMART" id="SM00233">
    <property type="entry name" value="PH"/>
    <property type="match status" value="1"/>
</dbReference>
<dbReference type="InterPro" id="IPR008936">
    <property type="entry name" value="Rho_GTPase_activation_prot"/>
</dbReference>
<protein>
    <submittedName>
        <fullName evidence="6">Putative Rho-type GTPase-activating protein 2</fullName>
    </submittedName>
</protein>
<dbReference type="STRING" id="1035309.A0A2C5XJD0"/>
<feature type="region of interest" description="Disordered" evidence="3">
    <location>
        <begin position="702"/>
        <end position="736"/>
    </location>
</feature>
<feature type="compositionally biased region" description="Polar residues" evidence="3">
    <location>
        <begin position="1744"/>
        <end position="1769"/>
    </location>
</feature>
<feature type="compositionally biased region" description="Low complexity" evidence="3">
    <location>
        <begin position="360"/>
        <end position="372"/>
    </location>
</feature>
<feature type="region of interest" description="Disordered" evidence="3">
    <location>
        <begin position="798"/>
        <end position="819"/>
    </location>
</feature>